<reference evidence="2" key="1">
    <citation type="submission" date="2018-04" db="EMBL/GenBank/DDBJ databases">
        <title>Whole genome sequencing of Hypsizygus marmoreus.</title>
        <authorList>
            <person name="Choi I.-G."/>
            <person name="Min B."/>
            <person name="Kim J.-G."/>
            <person name="Kim S."/>
            <person name="Oh Y.-L."/>
            <person name="Kong W.-S."/>
            <person name="Park H."/>
            <person name="Jeong J."/>
            <person name="Song E.-S."/>
        </authorList>
    </citation>
    <scope>NUCLEOTIDE SEQUENCE [LARGE SCALE GENOMIC DNA]</scope>
    <source>
        <strain evidence="2">51987-8</strain>
    </source>
</reference>
<name>A0A369J2V3_HYPMA</name>
<evidence type="ECO:0000313" key="2">
    <source>
        <dbReference type="EMBL" id="RDB15480.1"/>
    </source>
</evidence>
<organism evidence="2 3">
    <name type="scientific">Hypsizygus marmoreus</name>
    <name type="common">White beech mushroom</name>
    <name type="synonym">Agaricus marmoreus</name>
    <dbReference type="NCBI Taxonomy" id="39966"/>
    <lineage>
        <taxon>Eukaryota</taxon>
        <taxon>Fungi</taxon>
        <taxon>Dikarya</taxon>
        <taxon>Basidiomycota</taxon>
        <taxon>Agaricomycotina</taxon>
        <taxon>Agaricomycetes</taxon>
        <taxon>Agaricomycetidae</taxon>
        <taxon>Agaricales</taxon>
        <taxon>Tricholomatineae</taxon>
        <taxon>Lyophyllaceae</taxon>
        <taxon>Hypsizygus</taxon>
    </lineage>
</organism>
<protein>
    <submittedName>
        <fullName evidence="2">Uncharacterized protein</fullName>
    </submittedName>
</protein>
<dbReference type="EMBL" id="LUEZ02000158">
    <property type="protein sequence ID" value="RDB15480.1"/>
    <property type="molecule type" value="Genomic_DNA"/>
</dbReference>
<feature type="compositionally biased region" description="Basic and acidic residues" evidence="1">
    <location>
        <begin position="50"/>
        <end position="59"/>
    </location>
</feature>
<comment type="caution">
    <text evidence="2">The sequence shown here is derived from an EMBL/GenBank/DDBJ whole genome shotgun (WGS) entry which is preliminary data.</text>
</comment>
<proteinExistence type="predicted"/>
<gene>
    <name evidence="2" type="ORF">Hypma_004253</name>
</gene>
<evidence type="ECO:0000313" key="3">
    <source>
        <dbReference type="Proteomes" id="UP000076154"/>
    </source>
</evidence>
<dbReference type="InParanoid" id="A0A369J2V3"/>
<dbReference type="Proteomes" id="UP000076154">
    <property type="component" value="Unassembled WGS sequence"/>
</dbReference>
<feature type="region of interest" description="Disordered" evidence="1">
    <location>
        <begin position="28"/>
        <end position="59"/>
    </location>
</feature>
<keyword evidence="3" id="KW-1185">Reference proteome</keyword>
<sequence>MTHTALAPLNLDVVCRANHLSLSPSPITFRIPKRKPQHTTSTSVPSVPSHRSDHSPSLDRLDLTSHTEYFIHEIKASKANLKVH</sequence>
<dbReference type="AlphaFoldDB" id="A0A369J2V3"/>
<evidence type="ECO:0000256" key="1">
    <source>
        <dbReference type="SAM" id="MobiDB-lite"/>
    </source>
</evidence>
<accession>A0A369J2V3</accession>
<feature type="compositionally biased region" description="Low complexity" evidence="1">
    <location>
        <begin position="39"/>
        <end position="49"/>
    </location>
</feature>